<keyword evidence="3" id="KW-0687">Ribonucleoprotein</keyword>
<dbReference type="PANTHER" id="PTHR39080:SF1">
    <property type="entry name" value="LARGE RIBOSOMAL SUBUNIT PROTEIN BL28A"/>
    <property type="match status" value="1"/>
</dbReference>
<accession>A0A2M7TXM6</accession>
<dbReference type="Pfam" id="PF00830">
    <property type="entry name" value="Ribosomal_L28"/>
    <property type="match status" value="1"/>
</dbReference>
<dbReference type="InterPro" id="IPR034704">
    <property type="entry name" value="Ribosomal_bL28/bL31-like_sf"/>
</dbReference>
<dbReference type="EMBL" id="PFOB01000052">
    <property type="protein sequence ID" value="PIZ62535.1"/>
    <property type="molecule type" value="Genomic_DNA"/>
</dbReference>
<dbReference type="GO" id="GO:0003735">
    <property type="term" value="F:structural constituent of ribosome"/>
    <property type="evidence" value="ECO:0007669"/>
    <property type="project" value="InterPro"/>
</dbReference>
<dbReference type="InterPro" id="IPR050096">
    <property type="entry name" value="Bacterial_rp_bL28"/>
</dbReference>
<evidence type="ECO:0000256" key="3">
    <source>
        <dbReference type="ARBA" id="ARBA00023274"/>
    </source>
</evidence>
<sequence>MNCFHCGKGVMYGRSHTHHRGVAGGRWKKRAPKTQRLFKPNLQPVTIMEKGSFKRVKLCNKCLKRIKKDMVDGKKPFLTIANVPSNITAGIAAKQAEMR</sequence>
<comment type="similarity">
    <text evidence="1">Belongs to the bacterial ribosomal protein bL28 family.</text>
</comment>
<proteinExistence type="inferred from homology"/>
<gene>
    <name evidence="4" type="ORF">COY16_04060</name>
</gene>
<dbReference type="GO" id="GO:1990904">
    <property type="term" value="C:ribonucleoprotein complex"/>
    <property type="evidence" value="ECO:0007669"/>
    <property type="project" value="UniProtKB-KW"/>
</dbReference>
<keyword evidence="2" id="KW-0689">Ribosomal protein</keyword>
<protein>
    <recommendedName>
        <fullName evidence="6">50S ribosomal protein L28</fullName>
    </recommendedName>
</protein>
<dbReference type="InterPro" id="IPR037147">
    <property type="entry name" value="Ribosomal_bL28_sf"/>
</dbReference>
<evidence type="ECO:0000313" key="5">
    <source>
        <dbReference type="Proteomes" id="UP000228503"/>
    </source>
</evidence>
<organism evidence="4 5">
    <name type="scientific">Candidatus Roizmanbacteria bacterium CG_4_10_14_0_2_um_filter_39_13</name>
    <dbReference type="NCBI Taxonomy" id="1974825"/>
    <lineage>
        <taxon>Bacteria</taxon>
        <taxon>Candidatus Roizmaniibacteriota</taxon>
    </lineage>
</organism>
<evidence type="ECO:0008006" key="6">
    <source>
        <dbReference type="Google" id="ProtNLM"/>
    </source>
</evidence>
<dbReference type="GO" id="GO:0005840">
    <property type="term" value="C:ribosome"/>
    <property type="evidence" value="ECO:0007669"/>
    <property type="project" value="UniProtKB-KW"/>
</dbReference>
<name>A0A2M7TXM6_9BACT</name>
<evidence type="ECO:0000313" key="4">
    <source>
        <dbReference type="EMBL" id="PIZ62535.1"/>
    </source>
</evidence>
<evidence type="ECO:0000256" key="2">
    <source>
        <dbReference type="ARBA" id="ARBA00022980"/>
    </source>
</evidence>
<evidence type="ECO:0000256" key="1">
    <source>
        <dbReference type="ARBA" id="ARBA00008760"/>
    </source>
</evidence>
<dbReference type="SUPFAM" id="SSF143800">
    <property type="entry name" value="L28p-like"/>
    <property type="match status" value="1"/>
</dbReference>
<dbReference type="Gene3D" id="2.30.170.40">
    <property type="entry name" value="Ribosomal protein L28/L24"/>
    <property type="match status" value="1"/>
</dbReference>
<dbReference type="PANTHER" id="PTHR39080">
    <property type="entry name" value="50S RIBOSOMAL PROTEIN L28"/>
    <property type="match status" value="1"/>
</dbReference>
<reference evidence="5" key="1">
    <citation type="submission" date="2017-09" db="EMBL/GenBank/DDBJ databases">
        <title>Depth-based differentiation of microbial function through sediment-hosted aquifers and enrichment of novel symbionts in the deep terrestrial subsurface.</title>
        <authorList>
            <person name="Probst A.J."/>
            <person name="Ladd B."/>
            <person name="Jarett J.K."/>
            <person name="Geller-Mcgrath D.E."/>
            <person name="Sieber C.M.K."/>
            <person name="Emerson J.B."/>
            <person name="Anantharaman K."/>
            <person name="Thomas B.C."/>
            <person name="Malmstrom R."/>
            <person name="Stieglmeier M."/>
            <person name="Klingl A."/>
            <person name="Woyke T."/>
            <person name="Ryan C.M."/>
            <person name="Banfield J.F."/>
        </authorList>
    </citation>
    <scope>NUCLEOTIDE SEQUENCE [LARGE SCALE GENOMIC DNA]</scope>
</reference>
<dbReference type="Proteomes" id="UP000228503">
    <property type="component" value="Unassembled WGS sequence"/>
</dbReference>
<dbReference type="AlphaFoldDB" id="A0A2M7TXM6"/>
<comment type="caution">
    <text evidence="4">The sequence shown here is derived from an EMBL/GenBank/DDBJ whole genome shotgun (WGS) entry which is preliminary data.</text>
</comment>
<dbReference type="InterPro" id="IPR026569">
    <property type="entry name" value="Ribosomal_bL28"/>
</dbReference>